<evidence type="ECO:0000259" key="2">
    <source>
        <dbReference type="Pfam" id="PF01337"/>
    </source>
</evidence>
<organism evidence="3 4">
    <name type="scientific">Goodfellowiella coeruleoviolacea</name>
    <dbReference type="NCBI Taxonomy" id="334858"/>
    <lineage>
        <taxon>Bacteria</taxon>
        <taxon>Bacillati</taxon>
        <taxon>Actinomycetota</taxon>
        <taxon>Actinomycetes</taxon>
        <taxon>Pseudonocardiales</taxon>
        <taxon>Pseudonocardiaceae</taxon>
        <taxon>Goodfellowiella</taxon>
    </lineage>
</organism>
<comment type="similarity">
    <text evidence="1">Belongs to the barstar family.</text>
</comment>
<evidence type="ECO:0000256" key="1">
    <source>
        <dbReference type="ARBA" id="ARBA00006845"/>
    </source>
</evidence>
<sequence length="123" mass="13145">MTQPADSRAGDRAVAAAVAEAEQRGAHPHVVDTRTVTAKREVLAAIAGALAFPEWFGHNLDALHDCLVDLSWLPAGEHVLVWVGAHRLRERDPGTAEAVRQTVADAVEATRSGERPVSVVLLD</sequence>
<evidence type="ECO:0000313" key="3">
    <source>
        <dbReference type="EMBL" id="MCP2165160.1"/>
    </source>
</evidence>
<dbReference type="SUPFAM" id="SSF52038">
    <property type="entry name" value="Barstar-related"/>
    <property type="match status" value="1"/>
</dbReference>
<name>A0AAE3GBN1_9PSEU</name>
<dbReference type="InterPro" id="IPR035905">
    <property type="entry name" value="Barstar-like_sf"/>
</dbReference>
<dbReference type="Pfam" id="PF01337">
    <property type="entry name" value="Barstar"/>
    <property type="match status" value="1"/>
</dbReference>
<dbReference type="AlphaFoldDB" id="A0AAE3GBN1"/>
<dbReference type="Proteomes" id="UP001206128">
    <property type="component" value="Unassembled WGS sequence"/>
</dbReference>
<dbReference type="CDD" id="cd05141">
    <property type="entry name" value="Barstar_evA4336-like"/>
    <property type="match status" value="1"/>
</dbReference>
<feature type="domain" description="Barstar (barnase inhibitor)" evidence="2">
    <location>
        <begin position="27"/>
        <end position="121"/>
    </location>
</feature>
<keyword evidence="4" id="KW-1185">Reference proteome</keyword>
<proteinExistence type="inferred from homology"/>
<dbReference type="Gene3D" id="3.30.370.10">
    <property type="entry name" value="Barstar-like"/>
    <property type="match status" value="1"/>
</dbReference>
<reference evidence="3" key="1">
    <citation type="submission" date="2022-06" db="EMBL/GenBank/DDBJ databases">
        <title>Genomic Encyclopedia of Archaeal and Bacterial Type Strains, Phase II (KMG-II): from individual species to whole genera.</title>
        <authorList>
            <person name="Goeker M."/>
        </authorList>
    </citation>
    <scope>NUCLEOTIDE SEQUENCE</scope>
    <source>
        <strain evidence="3">DSM 43935</strain>
    </source>
</reference>
<comment type="caution">
    <text evidence="3">The sequence shown here is derived from an EMBL/GenBank/DDBJ whole genome shotgun (WGS) entry which is preliminary data.</text>
</comment>
<accession>A0AAE3GBN1</accession>
<evidence type="ECO:0000313" key="4">
    <source>
        <dbReference type="Proteomes" id="UP001206128"/>
    </source>
</evidence>
<dbReference type="RefSeq" id="WP_253769701.1">
    <property type="nucleotide sequence ID" value="NZ_JAMTCK010000004.1"/>
</dbReference>
<protein>
    <submittedName>
        <fullName evidence="3">Barstar (Barnase inhibitor)</fullName>
    </submittedName>
</protein>
<dbReference type="EMBL" id="JAMTCK010000004">
    <property type="protein sequence ID" value="MCP2165160.1"/>
    <property type="molecule type" value="Genomic_DNA"/>
</dbReference>
<dbReference type="InterPro" id="IPR000468">
    <property type="entry name" value="Barstar"/>
</dbReference>
<gene>
    <name evidence="3" type="ORF">LX83_002009</name>
</gene>